<name>A0ABS6TFK8_9ENTE</name>
<evidence type="ECO:0000259" key="4">
    <source>
        <dbReference type="Pfam" id="PF06725"/>
    </source>
</evidence>
<feature type="compositionally biased region" description="Low complexity" evidence="3">
    <location>
        <begin position="219"/>
        <end position="269"/>
    </location>
</feature>
<feature type="region of interest" description="Disordered" evidence="3">
    <location>
        <begin position="201"/>
        <end position="284"/>
    </location>
</feature>
<gene>
    <name evidence="6" type="ORF">KUA55_13460</name>
</gene>
<feature type="compositionally biased region" description="Basic and acidic residues" evidence="3">
    <location>
        <begin position="208"/>
        <end position="217"/>
    </location>
</feature>
<dbReference type="InterPro" id="IPR051933">
    <property type="entry name" value="Resuscitation_pf_RpfB"/>
</dbReference>
<organism evidence="6 7">
    <name type="scientific">Enterococcus alishanensis</name>
    <dbReference type="NCBI Taxonomy" id="1303817"/>
    <lineage>
        <taxon>Bacteria</taxon>
        <taxon>Bacillati</taxon>
        <taxon>Bacillota</taxon>
        <taxon>Bacilli</taxon>
        <taxon>Lactobacillales</taxon>
        <taxon>Enterococcaceae</taxon>
        <taxon>Enterococcus</taxon>
    </lineage>
</organism>
<keyword evidence="7" id="KW-1185">Reference proteome</keyword>
<feature type="domain" description="Peptidoglycan hydrolase PcsB coiled-coil" evidence="5">
    <location>
        <begin position="70"/>
        <end position="141"/>
    </location>
</feature>
<proteinExistence type="predicted"/>
<dbReference type="InterPro" id="IPR010611">
    <property type="entry name" value="3D_dom"/>
</dbReference>
<keyword evidence="2" id="KW-0175">Coiled coil</keyword>
<dbReference type="PANTHER" id="PTHR39160">
    <property type="entry name" value="CELL WALL-BINDING PROTEIN YOCH"/>
    <property type="match status" value="1"/>
</dbReference>
<dbReference type="EMBL" id="JAHUZB010000005">
    <property type="protein sequence ID" value="MBV7391690.1"/>
    <property type="molecule type" value="Genomic_DNA"/>
</dbReference>
<protein>
    <submittedName>
        <fullName evidence="6">Peptidase M23</fullName>
    </submittedName>
</protein>
<dbReference type="PANTHER" id="PTHR39160:SF4">
    <property type="entry name" value="RESUSCITATION-PROMOTING FACTOR RPFB"/>
    <property type="match status" value="1"/>
</dbReference>
<dbReference type="CDD" id="cd22786">
    <property type="entry name" value="DPBB_YuiC-like"/>
    <property type="match status" value="1"/>
</dbReference>
<evidence type="ECO:0000256" key="3">
    <source>
        <dbReference type="SAM" id="MobiDB-lite"/>
    </source>
</evidence>
<dbReference type="Pfam" id="PF24568">
    <property type="entry name" value="CC_PcsB"/>
    <property type="match status" value="1"/>
</dbReference>
<evidence type="ECO:0000256" key="1">
    <source>
        <dbReference type="ARBA" id="ARBA00022729"/>
    </source>
</evidence>
<dbReference type="Proteomes" id="UP000774130">
    <property type="component" value="Unassembled WGS sequence"/>
</dbReference>
<evidence type="ECO:0000313" key="7">
    <source>
        <dbReference type="Proteomes" id="UP000774130"/>
    </source>
</evidence>
<dbReference type="Pfam" id="PF06725">
    <property type="entry name" value="3D"/>
    <property type="match status" value="1"/>
</dbReference>
<dbReference type="InterPro" id="IPR057309">
    <property type="entry name" value="PcsB_CC"/>
</dbReference>
<keyword evidence="1" id="KW-0732">Signal</keyword>
<sequence length="376" mass="40416">MQLVAPTIAAAESVEKLDQETTTLTKQSEQINGDIQLALNAANQQYQSVATIKEKIVDNQSTLKATKTEIKQTKETIEKRKKIVAKRLKEVQVNRFHEKSIIALLDSKSINQFVNRAFALSTIQRAEQNKVTDLTNAQEKLVDLKATQEKTQADLVEQESNLTTEAGQLDTKLTDLKTELANNQSSLQQISQAKEVEAARVAAEAAQTEEKAAEAEKNSATVTSSQTTESTTTTESTKATEDTTTVESTTSSSSTETSESQPAPTNNTPTPAPVETPITNTGGKTITMQSTAYSFAESANTFWTATGIDLRQNPQVVAVDPSVIPLGSMVEVSGYGIAIAGDTGGAIKGNIIDCHFATVGECIQWGRRSVTVTILS</sequence>
<feature type="domain" description="3D" evidence="4">
    <location>
        <begin position="316"/>
        <end position="375"/>
    </location>
</feature>
<evidence type="ECO:0000256" key="2">
    <source>
        <dbReference type="SAM" id="Coils"/>
    </source>
</evidence>
<comment type="caution">
    <text evidence="6">The sequence shown here is derived from an EMBL/GenBank/DDBJ whole genome shotgun (WGS) entry which is preliminary data.</text>
</comment>
<evidence type="ECO:0000313" key="6">
    <source>
        <dbReference type="EMBL" id="MBV7391690.1"/>
    </source>
</evidence>
<evidence type="ECO:0000259" key="5">
    <source>
        <dbReference type="Pfam" id="PF24568"/>
    </source>
</evidence>
<feature type="coiled-coil region" evidence="2">
    <location>
        <begin position="134"/>
        <end position="161"/>
    </location>
</feature>
<accession>A0ABS6TFK8</accession>
<reference evidence="6 7" key="1">
    <citation type="submission" date="2021-06" db="EMBL/GenBank/DDBJ databases">
        <title>Enterococcus alishanensis sp. nov., a novel lactic acid bacterium isolated from fresh coffee beans.</title>
        <authorList>
            <person name="Chen Y.-S."/>
        </authorList>
    </citation>
    <scope>NUCLEOTIDE SEQUENCE [LARGE SCALE GENOMIC DNA]</scope>
    <source>
        <strain evidence="6 7">ALS3</strain>
    </source>
</reference>